<dbReference type="AlphaFoldDB" id="A0A820SD02"/>
<feature type="non-terminal residue" evidence="1">
    <location>
        <position position="45"/>
    </location>
</feature>
<organism evidence="1 2">
    <name type="scientific">Adineta steineri</name>
    <dbReference type="NCBI Taxonomy" id="433720"/>
    <lineage>
        <taxon>Eukaryota</taxon>
        <taxon>Metazoa</taxon>
        <taxon>Spiralia</taxon>
        <taxon>Gnathifera</taxon>
        <taxon>Rotifera</taxon>
        <taxon>Eurotatoria</taxon>
        <taxon>Bdelloidea</taxon>
        <taxon>Adinetida</taxon>
        <taxon>Adinetidae</taxon>
        <taxon>Adineta</taxon>
    </lineage>
</organism>
<reference evidence="1" key="1">
    <citation type="submission" date="2021-02" db="EMBL/GenBank/DDBJ databases">
        <authorList>
            <person name="Nowell W R."/>
        </authorList>
    </citation>
    <scope>NUCLEOTIDE SEQUENCE</scope>
</reference>
<comment type="caution">
    <text evidence="1">The sequence shown here is derived from an EMBL/GenBank/DDBJ whole genome shotgun (WGS) entry which is preliminary data.</text>
</comment>
<proteinExistence type="predicted"/>
<accession>A0A820SD02</accession>
<dbReference type="Proteomes" id="UP000663881">
    <property type="component" value="Unassembled WGS sequence"/>
</dbReference>
<dbReference type="EMBL" id="CAJOAY010035572">
    <property type="protein sequence ID" value="CAF4452003.1"/>
    <property type="molecule type" value="Genomic_DNA"/>
</dbReference>
<evidence type="ECO:0000313" key="1">
    <source>
        <dbReference type="EMBL" id="CAF4452003.1"/>
    </source>
</evidence>
<sequence>MCRSSGNLCRGRRGSVGEYGGPAFGAYGGQGFGGQGFGGSGFGGY</sequence>
<gene>
    <name evidence="1" type="ORF">OKA104_LOCUS54214</name>
</gene>
<protein>
    <submittedName>
        <fullName evidence="1">Uncharacterized protein</fullName>
    </submittedName>
</protein>
<evidence type="ECO:0000313" key="2">
    <source>
        <dbReference type="Proteomes" id="UP000663881"/>
    </source>
</evidence>
<name>A0A820SD02_9BILA</name>